<keyword evidence="6 8" id="KW-1133">Transmembrane helix</keyword>
<feature type="transmembrane region" description="Helical" evidence="8">
    <location>
        <begin position="291"/>
        <end position="310"/>
    </location>
</feature>
<dbReference type="GO" id="GO:0005886">
    <property type="term" value="C:plasma membrane"/>
    <property type="evidence" value="ECO:0007669"/>
    <property type="project" value="UniProtKB-SubCell"/>
</dbReference>
<evidence type="ECO:0000259" key="9">
    <source>
        <dbReference type="PROSITE" id="PS50850"/>
    </source>
</evidence>
<protein>
    <submittedName>
        <fullName evidence="10">AmpG protein</fullName>
    </submittedName>
</protein>
<dbReference type="InterPro" id="IPR020846">
    <property type="entry name" value="MFS_dom"/>
</dbReference>
<feature type="transmembrane region" description="Helical" evidence="8">
    <location>
        <begin position="226"/>
        <end position="246"/>
    </location>
</feature>
<feature type="transmembrane region" description="Helical" evidence="8">
    <location>
        <begin position="147"/>
        <end position="170"/>
    </location>
</feature>
<reference evidence="10 11" key="1">
    <citation type="submission" date="2018-03" db="EMBL/GenBank/DDBJ databases">
        <title>A gene transfer event suggests a long-term partnership between eustigmatophyte algae and a novel lineage of endosymbiotic bacteria.</title>
        <authorList>
            <person name="Yurchenko T."/>
            <person name="Sevcikova T."/>
            <person name="Pribyl P."/>
            <person name="El Karkouri K."/>
            <person name="Klimes V."/>
            <person name="Amaral R."/>
            <person name="Zbrankova V."/>
            <person name="Kim E."/>
            <person name="Raoult D."/>
            <person name="Santos L.M.A."/>
            <person name="Elias M."/>
        </authorList>
    </citation>
    <scope>NUCLEOTIDE SEQUENCE [LARGE SCALE GENOMIC DNA]</scope>
    <source>
        <strain evidence="10">CCALA 838</strain>
    </source>
</reference>
<dbReference type="PROSITE" id="PS50850">
    <property type="entry name" value="MFS"/>
    <property type="match status" value="1"/>
</dbReference>
<dbReference type="InterPro" id="IPR004752">
    <property type="entry name" value="AmpG_permease/AT-1"/>
</dbReference>
<dbReference type="InterPro" id="IPR036259">
    <property type="entry name" value="MFS_trans_sf"/>
</dbReference>
<comment type="subcellular location">
    <subcellularLocation>
        <location evidence="1">Cell inner membrane</location>
        <topology evidence="1">Multi-pass membrane protein</topology>
    </subcellularLocation>
</comment>
<dbReference type="Gene3D" id="1.20.1250.20">
    <property type="entry name" value="MFS general substrate transporter like domains"/>
    <property type="match status" value="2"/>
</dbReference>
<dbReference type="RefSeq" id="WP_106874636.1">
    <property type="nucleotide sequence ID" value="NZ_CP027845.1"/>
</dbReference>
<feature type="transmembrane region" description="Helical" evidence="8">
    <location>
        <begin position="43"/>
        <end position="64"/>
    </location>
</feature>
<evidence type="ECO:0000313" key="11">
    <source>
        <dbReference type="Proteomes" id="UP000241762"/>
    </source>
</evidence>
<evidence type="ECO:0000256" key="3">
    <source>
        <dbReference type="ARBA" id="ARBA00022448"/>
    </source>
</evidence>
<dbReference type="PANTHER" id="PTHR12778">
    <property type="entry name" value="SOLUTE CARRIER FAMILY 33 ACETYL-COA TRANSPORTER -RELATED"/>
    <property type="match status" value="1"/>
</dbReference>
<evidence type="ECO:0000256" key="6">
    <source>
        <dbReference type="ARBA" id="ARBA00022989"/>
    </source>
</evidence>
<evidence type="ECO:0000256" key="7">
    <source>
        <dbReference type="ARBA" id="ARBA00023136"/>
    </source>
</evidence>
<evidence type="ECO:0000256" key="8">
    <source>
        <dbReference type="SAM" id="Phobius"/>
    </source>
</evidence>
<dbReference type="PANTHER" id="PTHR12778:SF10">
    <property type="entry name" value="MAJOR FACILITATOR SUPERFAMILY DOMAIN-CONTAINING PROTEIN 3"/>
    <property type="match status" value="1"/>
</dbReference>
<feature type="transmembrane region" description="Helical" evidence="8">
    <location>
        <begin position="252"/>
        <end position="279"/>
    </location>
</feature>
<dbReference type="SUPFAM" id="SSF103473">
    <property type="entry name" value="MFS general substrate transporter"/>
    <property type="match status" value="1"/>
</dbReference>
<keyword evidence="4" id="KW-1003">Cell membrane</keyword>
<feature type="transmembrane region" description="Helical" evidence="8">
    <location>
        <begin position="182"/>
        <end position="201"/>
    </location>
</feature>
<keyword evidence="7 8" id="KW-0472">Membrane</keyword>
<name>A0A2P1P953_9RICK</name>
<dbReference type="Pfam" id="PF07690">
    <property type="entry name" value="MFS_1"/>
    <property type="match status" value="1"/>
</dbReference>
<dbReference type="Proteomes" id="UP000241762">
    <property type="component" value="Chromosome"/>
</dbReference>
<evidence type="ECO:0000313" key="10">
    <source>
        <dbReference type="EMBL" id="AVP87791.1"/>
    </source>
</evidence>
<feature type="transmembrane region" description="Helical" evidence="8">
    <location>
        <begin position="356"/>
        <end position="380"/>
    </location>
</feature>
<dbReference type="KEGG" id="ptc:phytr_8590"/>
<dbReference type="InterPro" id="IPR011701">
    <property type="entry name" value="MFS"/>
</dbReference>
<feature type="domain" description="Major facilitator superfamily (MFS) profile" evidence="9">
    <location>
        <begin position="12"/>
        <end position="409"/>
    </location>
</feature>
<dbReference type="NCBIfam" id="TIGR00901">
    <property type="entry name" value="2A0125"/>
    <property type="match status" value="1"/>
</dbReference>
<dbReference type="OrthoDB" id="9787815at2"/>
<organism evidence="10 11">
    <name type="scientific">Candidatus Phycorickettsia trachydisci</name>
    <dbReference type="NCBI Taxonomy" id="2115978"/>
    <lineage>
        <taxon>Bacteria</taxon>
        <taxon>Pseudomonadati</taxon>
        <taxon>Pseudomonadota</taxon>
        <taxon>Alphaproteobacteria</taxon>
        <taxon>Rickettsiales</taxon>
        <taxon>Rickettsiaceae</taxon>
        <taxon>Candidatus Phycorickettsia</taxon>
    </lineage>
</organism>
<evidence type="ECO:0000256" key="2">
    <source>
        <dbReference type="ARBA" id="ARBA00008335"/>
    </source>
</evidence>
<feature type="transmembrane region" description="Helical" evidence="8">
    <location>
        <begin position="114"/>
        <end position="135"/>
    </location>
</feature>
<feature type="transmembrane region" description="Helical" evidence="8">
    <location>
        <begin position="330"/>
        <end position="349"/>
    </location>
</feature>
<accession>A0A2P1P953</accession>
<evidence type="ECO:0000256" key="5">
    <source>
        <dbReference type="ARBA" id="ARBA00022692"/>
    </source>
</evidence>
<keyword evidence="11" id="KW-1185">Reference proteome</keyword>
<keyword evidence="3" id="KW-0813">Transport</keyword>
<dbReference type="AlphaFoldDB" id="A0A2P1P953"/>
<evidence type="ECO:0000256" key="1">
    <source>
        <dbReference type="ARBA" id="ARBA00004429"/>
    </source>
</evidence>
<evidence type="ECO:0000256" key="4">
    <source>
        <dbReference type="ARBA" id="ARBA00022519"/>
    </source>
</evidence>
<comment type="similarity">
    <text evidence="2">Belongs to the major facilitator superfamily.</text>
</comment>
<feature type="transmembrane region" description="Helical" evidence="8">
    <location>
        <begin position="16"/>
        <end position="37"/>
    </location>
</feature>
<keyword evidence="5 8" id="KW-0812">Transmembrane</keyword>
<keyword evidence="4" id="KW-0997">Cell inner membrane</keyword>
<proteinExistence type="inferred from homology"/>
<dbReference type="GO" id="GO:0022857">
    <property type="term" value="F:transmembrane transporter activity"/>
    <property type="evidence" value="ECO:0007669"/>
    <property type="project" value="InterPro"/>
</dbReference>
<feature type="transmembrane region" description="Helical" evidence="8">
    <location>
        <begin position="386"/>
        <end position="404"/>
    </location>
</feature>
<feature type="transmembrane region" description="Helical" evidence="8">
    <location>
        <begin position="85"/>
        <end position="102"/>
    </location>
</feature>
<gene>
    <name evidence="10" type="ORF">phytr_8590</name>
</gene>
<dbReference type="EMBL" id="CP027845">
    <property type="protein sequence ID" value="AVP87791.1"/>
    <property type="molecule type" value="Genomic_DNA"/>
</dbReference>
<sequence length="420" mass="46610">MKKLSLIFTDVRFSKIFILGIISGMPFAILYTTLIAWLNHYEINFATVTILATARMPYSMKFLWSPAIDYFHIPILTKHLGRRRSWMFLTSVGIASILYYLSFLTPSESVFNRILILSIIIGFLAASYDIAYDALRIEMIEPEMQALGVAHATLAYRLGLILTGACAISAGQLQGWKFTFQIMSWLFILGACLCLVIQTSLETIKHDGGFFLETAKSFQDLFKRKHIILILSTVILYKLGDAMLAFSGMKFYVVAGFTLVQIGLVVKTFGLIATIIGSYVGGMIMMRYGTLRGLMICGTAQMVTNLGYIWLNHAHGDMRVFLITNICENFTGGMGAGALSGYISILCSVKFAANQFALLSSCSAFMNSFLTSFTGTLVKIMGWDTFFVFTAAVSMPALGLIYILNKKIQTDQIEENNSGK</sequence>